<accession>X1CTR8</accession>
<gene>
    <name evidence="1" type="ORF">S01H4_26790</name>
</gene>
<proteinExistence type="predicted"/>
<dbReference type="AlphaFoldDB" id="X1CTR8"/>
<protein>
    <submittedName>
        <fullName evidence="1">Uncharacterized protein</fullName>
    </submittedName>
</protein>
<name>X1CTR8_9ZZZZ</name>
<dbReference type="EMBL" id="BART01012972">
    <property type="protein sequence ID" value="GAG87616.1"/>
    <property type="molecule type" value="Genomic_DNA"/>
</dbReference>
<reference evidence="1" key="1">
    <citation type="journal article" date="2014" name="Front. Microbiol.">
        <title>High frequency of phylogenetically diverse reductive dehalogenase-homologous genes in deep subseafloor sedimentary metagenomes.</title>
        <authorList>
            <person name="Kawai M."/>
            <person name="Futagami T."/>
            <person name="Toyoda A."/>
            <person name="Takaki Y."/>
            <person name="Nishi S."/>
            <person name="Hori S."/>
            <person name="Arai W."/>
            <person name="Tsubouchi T."/>
            <person name="Morono Y."/>
            <person name="Uchiyama I."/>
            <person name="Ito T."/>
            <person name="Fujiyama A."/>
            <person name="Inagaki F."/>
            <person name="Takami H."/>
        </authorList>
    </citation>
    <scope>NUCLEOTIDE SEQUENCE</scope>
    <source>
        <strain evidence="1">Expedition CK06-06</strain>
    </source>
</reference>
<sequence length="99" mass="12009">IKVCIDALNRLIEDDYHSEAFQEHDDRWGKAEMDWLDAEDEGEGMVELKITYPKVKTEKDIDMEKNAFRLACTREEYLRRKDMRTLFLNMYKNIQGWWD</sequence>
<organism evidence="1">
    <name type="scientific">marine sediment metagenome</name>
    <dbReference type="NCBI Taxonomy" id="412755"/>
    <lineage>
        <taxon>unclassified sequences</taxon>
        <taxon>metagenomes</taxon>
        <taxon>ecological metagenomes</taxon>
    </lineage>
</organism>
<evidence type="ECO:0000313" key="1">
    <source>
        <dbReference type="EMBL" id="GAG87616.1"/>
    </source>
</evidence>
<feature type="non-terminal residue" evidence="1">
    <location>
        <position position="1"/>
    </location>
</feature>
<comment type="caution">
    <text evidence="1">The sequence shown here is derived from an EMBL/GenBank/DDBJ whole genome shotgun (WGS) entry which is preliminary data.</text>
</comment>